<keyword evidence="5" id="KW-1185">Reference proteome</keyword>
<dbReference type="PRINTS" id="PR00109">
    <property type="entry name" value="TYRKINASE"/>
</dbReference>
<evidence type="ECO:0000313" key="5">
    <source>
        <dbReference type="Proteomes" id="UP001470230"/>
    </source>
</evidence>
<dbReference type="InterPro" id="IPR008271">
    <property type="entry name" value="Ser/Thr_kinase_AS"/>
</dbReference>
<dbReference type="InterPro" id="IPR000719">
    <property type="entry name" value="Prot_kinase_dom"/>
</dbReference>
<dbReference type="InterPro" id="IPR008979">
    <property type="entry name" value="Galactose-bd-like_sf"/>
</dbReference>
<feature type="coiled-coil region" evidence="2">
    <location>
        <begin position="334"/>
        <end position="393"/>
    </location>
</feature>
<evidence type="ECO:0000256" key="1">
    <source>
        <dbReference type="ARBA" id="ARBA00023170"/>
    </source>
</evidence>
<comment type="caution">
    <text evidence="4">The sequence shown here is derived from an EMBL/GenBank/DDBJ whole genome shotgun (WGS) entry which is preliminary data.</text>
</comment>
<dbReference type="InterPro" id="IPR011009">
    <property type="entry name" value="Kinase-like_dom_sf"/>
</dbReference>
<dbReference type="SMART" id="SM00220">
    <property type="entry name" value="S_TKc"/>
    <property type="match status" value="1"/>
</dbReference>
<proteinExistence type="predicted"/>
<organism evidence="4 5">
    <name type="scientific">Tritrichomonas musculus</name>
    <dbReference type="NCBI Taxonomy" id="1915356"/>
    <lineage>
        <taxon>Eukaryota</taxon>
        <taxon>Metamonada</taxon>
        <taxon>Parabasalia</taxon>
        <taxon>Tritrichomonadida</taxon>
        <taxon>Tritrichomonadidae</taxon>
        <taxon>Tritrichomonas</taxon>
    </lineage>
</organism>
<reference evidence="4 5" key="1">
    <citation type="submission" date="2024-04" db="EMBL/GenBank/DDBJ databases">
        <title>Tritrichomonas musculus Genome.</title>
        <authorList>
            <person name="Alves-Ferreira E."/>
            <person name="Grigg M."/>
            <person name="Lorenzi H."/>
            <person name="Galac M."/>
        </authorList>
    </citation>
    <scope>NUCLEOTIDE SEQUENCE [LARGE SCALE GENOMIC DNA]</scope>
    <source>
        <strain evidence="4 5">EAF2021</strain>
    </source>
</reference>
<dbReference type="PROSITE" id="PS50011">
    <property type="entry name" value="PROTEIN_KINASE_DOM"/>
    <property type="match status" value="1"/>
</dbReference>
<evidence type="ECO:0000256" key="2">
    <source>
        <dbReference type="SAM" id="Coils"/>
    </source>
</evidence>
<dbReference type="SUPFAM" id="SSF49785">
    <property type="entry name" value="Galactose-binding domain-like"/>
    <property type="match status" value="1"/>
</dbReference>
<gene>
    <name evidence="4" type="ORF">M9Y10_025375</name>
</gene>
<dbReference type="CDD" id="cd13999">
    <property type="entry name" value="STKc_MAP3K-like"/>
    <property type="match status" value="1"/>
</dbReference>
<dbReference type="Proteomes" id="UP001470230">
    <property type="component" value="Unassembled WGS sequence"/>
</dbReference>
<dbReference type="Pfam" id="PF00069">
    <property type="entry name" value="Pkinase"/>
    <property type="match status" value="1"/>
</dbReference>
<dbReference type="InterPro" id="IPR001245">
    <property type="entry name" value="Ser-Thr/Tyr_kinase_cat_dom"/>
</dbReference>
<dbReference type="PROSITE" id="PS00108">
    <property type="entry name" value="PROTEIN_KINASE_ST"/>
    <property type="match status" value="1"/>
</dbReference>
<dbReference type="InterPro" id="IPR045269">
    <property type="entry name" value="Atg1-like"/>
</dbReference>
<protein>
    <recommendedName>
        <fullName evidence="3">Protein kinase domain-containing protein</fullName>
    </recommendedName>
</protein>
<accession>A0ABR2HAB3</accession>
<dbReference type="SUPFAM" id="SSF56112">
    <property type="entry name" value="Protein kinase-like (PK-like)"/>
    <property type="match status" value="1"/>
</dbReference>
<keyword evidence="2" id="KW-0175">Coiled coil</keyword>
<dbReference type="EMBL" id="JAPFFF010000036">
    <property type="protein sequence ID" value="KAK8843178.1"/>
    <property type="molecule type" value="Genomic_DNA"/>
</dbReference>
<evidence type="ECO:0000259" key="3">
    <source>
        <dbReference type="PROSITE" id="PS50011"/>
    </source>
</evidence>
<dbReference type="Gene3D" id="1.10.510.10">
    <property type="entry name" value="Transferase(Phosphotransferase) domain 1"/>
    <property type="match status" value="1"/>
</dbReference>
<keyword evidence="1" id="KW-0675">Receptor</keyword>
<dbReference type="Gene3D" id="2.60.120.260">
    <property type="entry name" value="Galactose-binding domain-like"/>
    <property type="match status" value="1"/>
</dbReference>
<dbReference type="PANTHER" id="PTHR24348">
    <property type="entry name" value="SERINE/THREONINE-PROTEIN KINASE UNC-51-RELATED"/>
    <property type="match status" value="1"/>
</dbReference>
<name>A0ABR2HAB3_9EUKA</name>
<feature type="domain" description="Protein kinase" evidence="3">
    <location>
        <begin position="16"/>
        <end position="303"/>
    </location>
</feature>
<sequence length="586" mass="66983">MERSLNQKYSIDLSNYSIIQKIDSGGFGSVYSVQNKATNQEYAAKIIKTNKRDAHTKKMINREIAIMMRVKHPAIVSFYGYSLTDFKGKNNVTFIMTLAKNGSLLDLLQKVQKGLLDTLYDNTMRQKILIGIARGMMYLHQKHIIHRDLKPGNIILDENYNPLITDFGLAKYSDPGKPGNQTQSCGTSVYMAPEVITSTNYNEKADVYSFAIIMYEVITDSIPFPLYQEGKMTPFQFTSKVVHDNYRPNFTVPIKDSLQNLIEKCWSNDPKERPNFEEIFNKLAFNVEESINDILGDDEHSYYLEDVDIEEILSYVDEIMENENDKKVPTDILIQQLMQEIKDIKSECNTKITNLQKENKQLEIEIQQNTEAIENLTQENNLMKQRLAKLEAEQAKKVEHKEVTEPKKTDVGEKSLLFLYQVDHPFEGIINHLKNQSKGNIQLLMDVTASSCGLTSGFMPINATDFCSNANCFISGNLPNSWLCYDFKEHKVTLKNYTLKSFKGVKGSDHPRSWVIEGSNDNDLFAILAEEKNSSSLNGSNRVETFPINCQKTGEFRYIRIRLTGPTWGGHNILVIDSFEIFGKFI</sequence>
<evidence type="ECO:0000313" key="4">
    <source>
        <dbReference type="EMBL" id="KAK8843178.1"/>
    </source>
</evidence>